<sequence>MIDRTTEGRALSKSYSLPLELRERIVAYLLANDTTCLSTPIFPPELPEWNALVLQRIWNRQYVYPSVIGSQLVNESYKSYTRELAVMSSSCTRPREEQQGLNAIGRLHPNLLNFLSKGWPNIHKLELMYEQSIDPWRLVQCIKEHLPQLRSIKLKVSEEEAQNTIEALSRSVIEEGISLKSLSMYIKNSRPRSLWPSITMTRSEQAWSTSISRMPNALESLELFRVVISPLVLRSIMRFQRRLKRLTMAAHTHSFDLAGDALGPPQPTFYLTALSLTHVVVNSCDDVLAFQGARMFPWLRELTIDQVIPSTRNVHHSDHPGQSRREQYPYAPDLFNTMFSVPWPSLRRLKLPYIHDALASSLSRNTPNLVDLHVKYMSHASQSWTLGPPHVSFNIGHADDGVPSSPAPPSLHLSAVRHPAGPHRLTNKGFLALVQGSECLQHLQITTNQVSTITAMPHQQYPPLHDITSDVIYNAERREAVPWRATLLRKLAVVDWVIDLETMGHLLAQLPYLATASVHVCYGDSCHSLRTWPRLGGDDDDRPGLSPPFSNRLTTLKIINHQHPLDLDLARAIIRACPSLRSVLLCHRYVGSDMYQQLVGEFSHIKFSDISDFQLTVY</sequence>
<comment type="caution">
    <text evidence="1">The sequence shown here is derived from an EMBL/GenBank/DDBJ whole genome shotgun (WGS) entry which is preliminary data.</text>
</comment>
<evidence type="ECO:0000313" key="1">
    <source>
        <dbReference type="EMBL" id="KAJ1679116.1"/>
    </source>
</evidence>
<proteinExistence type="predicted"/>
<name>A0ACC1HS42_9FUNG</name>
<organism evidence="1 2">
    <name type="scientific">Spiromyces aspiralis</name>
    <dbReference type="NCBI Taxonomy" id="68401"/>
    <lineage>
        <taxon>Eukaryota</taxon>
        <taxon>Fungi</taxon>
        <taxon>Fungi incertae sedis</taxon>
        <taxon>Zoopagomycota</taxon>
        <taxon>Kickxellomycotina</taxon>
        <taxon>Kickxellomycetes</taxon>
        <taxon>Kickxellales</taxon>
        <taxon>Kickxellaceae</taxon>
        <taxon>Spiromyces</taxon>
    </lineage>
</organism>
<keyword evidence="2" id="KW-1185">Reference proteome</keyword>
<dbReference type="Proteomes" id="UP001145114">
    <property type="component" value="Unassembled WGS sequence"/>
</dbReference>
<evidence type="ECO:0000313" key="2">
    <source>
        <dbReference type="Proteomes" id="UP001145114"/>
    </source>
</evidence>
<dbReference type="EMBL" id="JAMZIH010000591">
    <property type="protein sequence ID" value="KAJ1679116.1"/>
    <property type="molecule type" value="Genomic_DNA"/>
</dbReference>
<protein>
    <submittedName>
        <fullName evidence="1">Uncharacterized protein</fullName>
    </submittedName>
</protein>
<reference evidence="1" key="1">
    <citation type="submission" date="2022-06" db="EMBL/GenBank/DDBJ databases">
        <title>Phylogenomic reconstructions and comparative analyses of Kickxellomycotina fungi.</title>
        <authorList>
            <person name="Reynolds N.K."/>
            <person name="Stajich J.E."/>
            <person name="Barry K."/>
            <person name="Grigoriev I.V."/>
            <person name="Crous P."/>
            <person name="Smith M.E."/>
        </authorList>
    </citation>
    <scope>NUCLEOTIDE SEQUENCE</scope>
    <source>
        <strain evidence="1">RSA 2271</strain>
    </source>
</reference>
<gene>
    <name evidence="1" type="ORF">EV182_002699</name>
</gene>
<accession>A0ACC1HS42</accession>